<dbReference type="EMBL" id="JABSTR010000004">
    <property type="protein sequence ID" value="KAH9368276.1"/>
    <property type="molecule type" value="Genomic_DNA"/>
</dbReference>
<gene>
    <name evidence="2" type="ORF">HPB48_013459</name>
</gene>
<feature type="region of interest" description="Disordered" evidence="1">
    <location>
        <begin position="224"/>
        <end position="257"/>
    </location>
</feature>
<keyword evidence="3" id="KW-1185">Reference proteome</keyword>
<comment type="caution">
    <text evidence="2">The sequence shown here is derived from an EMBL/GenBank/DDBJ whole genome shotgun (WGS) entry which is preliminary data.</text>
</comment>
<accession>A0A9J6G1Q2</accession>
<feature type="region of interest" description="Disordered" evidence="1">
    <location>
        <begin position="278"/>
        <end position="341"/>
    </location>
</feature>
<dbReference type="Proteomes" id="UP000821853">
    <property type="component" value="Chromosome 2"/>
</dbReference>
<dbReference type="AlphaFoldDB" id="A0A9J6G1Q2"/>
<protein>
    <submittedName>
        <fullName evidence="2">Uncharacterized protein</fullName>
    </submittedName>
</protein>
<evidence type="ECO:0000313" key="2">
    <source>
        <dbReference type="EMBL" id="KAH9368276.1"/>
    </source>
</evidence>
<feature type="compositionally biased region" description="Low complexity" evidence="1">
    <location>
        <begin position="285"/>
        <end position="316"/>
    </location>
</feature>
<dbReference type="VEuPathDB" id="VectorBase:HLOH_053761"/>
<feature type="compositionally biased region" description="Polar residues" evidence="1">
    <location>
        <begin position="136"/>
        <end position="163"/>
    </location>
</feature>
<evidence type="ECO:0000313" key="3">
    <source>
        <dbReference type="Proteomes" id="UP000821853"/>
    </source>
</evidence>
<reference evidence="2 3" key="1">
    <citation type="journal article" date="2020" name="Cell">
        <title>Large-Scale Comparative Analyses of Tick Genomes Elucidate Their Genetic Diversity and Vector Capacities.</title>
        <authorList>
            <consortium name="Tick Genome and Microbiome Consortium (TIGMIC)"/>
            <person name="Jia N."/>
            <person name="Wang J."/>
            <person name="Shi W."/>
            <person name="Du L."/>
            <person name="Sun Y."/>
            <person name="Zhan W."/>
            <person name="Jiang J.F."/>
            <person name="Wang Q."/>
            <person name="Zhang B."/>
            <person name="Ji P."/>
            <person name="Bell-Sakyi L."/>
            <person name="Cui X.M."/>
            <person name="Yuan T.T."/>
            <person name="Jiang B.G."/>
            <person name="Yang W.F."/>
            <person name="Lam T.T."/>
            <person name="Chang Q.C."/>
            <person name="Ding S.J."/>
            <person name="Wang X.J."/>
            <person name="Zhu J.G."/>
            <person name="Ruan X.D."/>
            <person name="Zhao L."/>
            <person name="Wei J.T."/>
            <person name="Ye R.Z."/>
            <person name="Que T.C."/>
            <person name="Du C.H."/>
            <person name="Zhou Y.H."/>
            <person name="Cheng J.X."/>
            <person name="Dai P.F."/>
            <person name="Guo W.B."/>
            <person name="Han X.H."/>
            <person name="Huang E.J."/>
            <person name="Li L.F."/>
            <person name="Wei W."/>
            <person name="Gao Y.C."/>
            <person name="Liu J.Z."/>
            <person name="Shao H.Z."/>
            <person name="Wang X."/>
            <person name="Wang C.C."/>
            <person name="Yang T.C."/>
            <person name="Huo Q.B."/>
            <person name="Li W."/>
            <person name="Chen H.Y."/>
            <person name="Chen S.E."/>
            <person name="Zhou L.G."/>
            <person name="Ni X.B."/>
            <person name="Tian J.H."/>
            <person name="Sheng Y."/>
            <person name="Liu T."/>
            <person name="Pan Y.S."/>
            <person name="Xia L.Y."/>
            <person name="Li J."/>
            <person name="Zhao F."/>
            <person name="Cao W.C."/>
        </authorList>
    </citation>
    <scope>NUCLEOTIDE SEQUENCE [LARGE SCALE GENOMIC DNA]</scope>
    <source>
        <strain evidence="2">HaeL-2018</strain>
    </source>
</reference>
<organism evidence="2 3">
    <name type="scientific">Haemaphysalis longicornis</name>
    <name type="common">Bush tick</name>
    <dbReference type="NCBI Taxonomy" id="44386"/>
    <lineage>
        <taxon>Eukaryota</taxon>
        <taxon>Metazoa</taxon>
        <taxon>Ecdysozoa</taxon>
        <taxon>Arthropoda</taxon>
        <taxon>Chelicerata</taxon>
        <taxon>Arachnida</taxon>
        <taxon>Acari</taxon>
        <taxon>Parasitiformes</taxon>
        <taxon>Ixodida</taxon>
        <taxon>Ixodoidea</taxon>
        <taxon>Ixodidae</taxon>
        <taxon>Haemaphysalinae</taxon>
        <taxon>Haemaphysalis</taxon>
    </lineage>
</organism>
<feature type="region of interest" description="Disordered" evidence="1">
    <location>
        <begin position="136"/>
        <end position="205"/>
    </location>
</feature>
<name>A0A9J6G1Q2_HAELO</name>
<sequence>MARVLCGAPDVGIPVLIRLPLYDSERGQQFPFRTLCMLITLVAIPVTSILTGYAFDTGLLPPDWDVWNCLGYATFYADDMGAKTAPAESPRKSVANVGHRLSAALTPGSGFTPQTPGTPLGITKHGVASGNITARTSAMNTRTSTPENAPTPTIMLNLSPTTDTKGRKNRAELPSSVEATTTPTGPTTPTPSPKQLGAGQSSNTANREVRVSGIGTKLIAASVVPAGHSSTSSRAVTASERTPVAEKPSEEEDKALVPLDKSTSITWFRAKRKPAKTRNVSGLATGTTSTGPVTPSGRMSAQGTTATGDGKTTLTTPCNISGTTAGAGKRKAKETATPKST</sequence>
<proteinExistence type="predicted"/>
<evidence type="ECO:0000256" key="1">
    <source>
        <dbReference type="SAM" id="MobiDB-lite"/>
    </source>
</evidence>
<feature type="compositionally biased region" description="Polar residues" evidence="1">
    <location>
        <begin position="228"/>
        <end position="240"/>
    </location>
</feature>